<evidence type="ECO:0000313" key="1">
    <source>
        <dbReference type="EMBL" id="WZN56827.1"/>
    </source>
</evidence>
<sequence>MIKNFPKRPILNPGGLGSFYFVPKHEIEKIPRVHRGLAQQQVVFKNSSFWYTGYASSDSLDFGEKYQTSDNGGYFDTNIDGAFPGDSSEIQDLFKSMGNFTVRYVIVFVDLLGKQRIAGLDGDLFFTYSYSAKDKRYSYSFEGKCLESAPIYPYTINL</sequence>
<dbReference type="EMBL" id="CP151087">
    <property type="protein sequence ID" value="WZN56827.1"/>
    <property type="molecule type" value="Genomic_DNA"/>
</dbReference>
<evidence type="ECO:0000313" key="2">
    <source>
        <dbReference type="Proteomes" id="UP001485301"/>
    </source>
</evidence>
<accession>A0ACD5C4P5</accession>
<protein>
    <submittedName>
        <fullName evidence="1">Uncharacterized protein</fullName>
    </submittedName>
</protein>
<reference evidence="1" key="1">
    <citation type="submission" date="2024-04" db="EMBL/GenBank/DDBJ databases">
        <title>Complete genome sequence of Sphingobacterium thalpophiium BAA-1094.</title>
        <authorList>
            <person name="Adaikpoh B.I."/>
        </authorList>
    </citation>
    <scope>NUCLEOTIDE SEQUENCE</scope>
    <source>
        <strain evidence="1">BAA-1094</strain>
    </source>
</reference>
<proteinExistence type="predicted"/>
<organism evidence="1 2">
    <name type="scientific">Sphingobacterium thalpophilum</name>
    <dbReference type="NCBI Taxonomy" id="259"/>
    <lineage>
        <taxon>Bacteria</taxon>
        <taxon>Pseudomonadati</taxon>
        <taxon>Bacteroidota</taxon>
        <taxon>Sphingobacteriia</taxon>
        <taxon>Sphingobacteriales</taxon>
        <taxon>Sphingobacteriaceae</taxon>
        <taxon>Sphingobacterium</taxon>
    </lineage>
</organism>
<name>A0ACD5C4P5_9SPHI</name>
<gene>
    <name evidence="1" type="ORF">AACH28_04670</name>
</gene>
<keyword evidence="2" id="KW-1185">Reference proteome</keyword>
<dbReference type="Proteomes" id="UP001485301">
    <property type="component" value="Chromosome"/>
</dbReference>